<gene>
    <name evidence="1" type="ORF">K488DRAFT_86153</name>
</gene>
<protein>
    <submittedName>
        <fullName evidence="1">Uncharacterized protein</fullName>
    </submittedName>
</protein>
<evidence type="ECO:0000313" key="1">
    <source>
        <dbReference type="EMBL" id="KAI0032119.1"/>
    </source>
</evidence>
<accession>A0ACB8QJU3</accession>
<reference evidence="1" key="1">
    <citation type="submission" date="2021-02" db="EMBL/GenBank/DDBJ databases">
        <authorList>
            <consortium name="DOE Joint Genome Institute"/>
            <person name="Ahrendt S."/>
            <person name="Looney B.P."/>
            <person name="Miyauchi S."/>
            <person name="Morin E."/>
            <person name="Drula E."/>
            <person name="Courty P.E."/>
            <person name="Chicoki N."/>
            <person name="Fauchery L."/>
            <person name="Kohler A."/>
            <person name="Kuo A."/>
            <person name="Labutti K."/>
            <person name="Pangilinan J."/>
            <person name="Lipzen A."/>
            <person name="Riley R."/>
            <person name="Andreopoulos W."/>
            <person name="He G."/>
            <person name="Johnson J."/>
            <person name="Barry K.W."/>
            <person name="Grigoriev I.V."/>
            <person name="Nagy L."/>
            <person name="Hibbett D."/>
            <person name="Henrissat B."/>
            <person name="Matheny P.B."/>
            <person name="Labbe J."/>
            <person name="Martin F."/>
        </authorList>
    </citation>
    <scope>NUCLEOTIDE SEQUENCE</scope>
    <source>
        <strain evidence="1">EC-137</strain>
    </source>
</reference>
<dbReference type="Proteomes" id="UP000814128">
    <property type="component" value="Unassembled WGS sequence"/>
</dbReference>
<organism evidence="1 2">
    <name type="scientific">Vararia minispora EC-137</name>
    <dbReference type="NCBI Taxonomy" id="1314806"/>
    <lineage>
        <taxon>Eukaryota</taxon>
        <taxon>Fungi</taxon>
        <taxon>Dikarya</taxon>
        <taxon>Basidiomycota</taxon>
        <taxon>Agaricomycotina</taxon>
        <taxon>Agaricomycetes</taxon>
        <taxon>Russulales</taxon>
        <taxon>Lachnocladiaceae</taxon>
        <taxon>Vararia</taxon>
    </lineage>
</organism>
<proteinExistence type="predicted"/>
<evidence type="ECO:0000313" key="2">
    <source>
        <dbReference type="Proteomes" id="UP000814128"/>
    </source>
</evidence>
<name>A0ACB8QJU3_9AGAM</name>
<keyword evidence="2" id="KW-1185">Reference proteome</keyword>
<dbReference type="EMBL" id="MU273556">
    <property type="protein sequence ID" value="KAI0032119.1"/>
    <property type="molecule type" value="Genomic_DNA"/>
</dbReference>
<sequence length="306" mass="33739">MAAVPSLDNTLGVFYIAAVTSGSLWGVSCLQTFSYFNSYPNDPTWMRLLVIGTWSMDTLHQILVSHGVYIGLVTNWGNLASLGVVVWSVLAQILAVMAFVVQMFFVYRVWKLSNRNPYMTVPVAVMAVGELIGYCVYCGKVYSGHFNTYLQLSTLKNFDIGLNVVTAATDVAIAAVISYLLNRSRTGFRRFTVNTGLLTSVNALCSLIAVAVSPDTFIYVFFFFIMARLYTNSLLATLNARRSVRDGSSRGESHSLQSVPVSGGRSAAIMPPGQPTQSLSVKVDTVLEYTQDSDFERRNDDHKIRL</sequence>
<comment type="caution">
    <text evidence="1">The sequence shown here is derived from an EMBL/GenBank/DDBJ whole genome shotgun (WGS) entry which is preliminary data.</text>
</comment>
<reference evidence="1" key="2">
    <citation type="journal article" date="2022" name="New Phytol.">
        <title>Evolutionary transition to the ectomycorrhizal habit in the genomes of a hyperdiverse lineage of mushroom-forming fungi.</title>
        <authorList>
            <person name="Looney B."/>
            <person name="Miyauchi S."/>
            <person name="Morin E."/>
            <person name="Drula E."/>
            <person name="Courty P.E."/>
            <person name="Kohler A."/>
            <person name="Kuo A."/>
            <person name="LaButti K."/>
            <person name="Pangilinan J."/>
            <person name="Lipzen A."/>
            <person name="Riley R."/>
            <person name="Andreopoulos W."/>
            <person name="He G."/>
            <person name="Johnson J."/>
            <person name="Nolan M."/>
            <person name="Tritt A."/>
            <person name="Barry K.W."/>
            <person name="Grigoriev I.V."/>
            <person name="Nagy L.G."/>
            <person name="Hibbett D."/>
            <person name="Henrissat B."/>
            <person name="Matheny P.B."/>
            <person name="Labbe J."/>
            <person name="Martin F.M."/>
        </authorList>
    </citation>
    <scope>NUCLEOTIDE SEQUENCE</scope>
    <source>
        <strain evidence="1">EC-137</strain>
    </source>
</reference>